<dbReference type="Gene3D" id="3.40.50.300">
    <property type="entry name" value="P-loop containing nucleotide triphosphate hydrolases"/>
    <property type="match status" value="1"/>
</dbReference>
<dbReference type="InterPro" id="IPR008868">
    <property type="entry name" value="TniB"/>
</dbReference>
<sequence length="340" mass="39203">MESHSFSEGQESKAIDMTPKIQSLNSRPIDDVELANRIAKFDSIIVHHKRHNELFQAIWDCHLLQRNSVNKKGLSIFGDPGVGKSTVFKKYEEMFPRTIGQKMFRGQMCKFKKIPVLRVELESNSKPINVASKMLEKLGDPLYYKGTEKELTSRLKEYLSGCEVEIIIIDELQHLIDTDTLRVISKAADWLKQLINEINLPIVFGGVESASNIFLHNEQLGSRFPERHIYQPFDYETPESIKKFRAYVKNIEKELPLSGKSRLYDPYLCEKIYYATKGYPRFLNHLLYHALRISLRSGKDIIDENDLNVGFSKLQFDNRPKVINPFNGKTFNLSAALNAE</sequence>
<dbReference type="EMBL" id="CP041969">
    <property type="protein sequence ID" value="QMV44011.1"/>
    <property type="molecule type" value="Genomic_DNA"/>
</dbReference>
<gene>
    <name evidence="1" type="ORF">FPL14_24675</name>
</gene>
<protein>
    <submittedName>
        <fullName evidence="1">AAA family ATPase</fullName>
    </submittedName>
</protein>
<dbReference type="RefSeq" id="WP_182300243.1">
    <property type="nucleotide sequence ID" value="NZ_CP041969.1"/>
</dbReference>
<dbReference type="SUPFAM" id="SSF52540">
    <property type="entry name" value="P-loop containing nucleoside triphosphate hydrolases"/>
    <property type="match status" value="1"/>
</dbReference>
<keyword evidence="2" id="KW-1185">Reference proteome</keyword>
<evidence type="ECO:0000313" key="1">
    <source>
        <dbReference type="EMBL" id="QMV44011.1"/>
    </source>
</evidence>
<dbReference type="Pfam" id="PF05621">
    <property type="entry name" value="TniB"/>
    <property type="match status" value="1"/>
</dbReference>
<dbReference type="KEGG" id="cchl:FPL14_24675"/>
<dbReference type="AlphaFoldDB" id="A0A7G5C477"/>
<dbReference type="InterPro" id="IPR027417">
    <property type="entry name" value="P-loop_NTPase"/>
</dbReference>
<evidence type="ECO:0000313" key="2">
    <source>
        <dbReference type="Proteomes" id="UP000515679"/>
    </source>
</evidence>
<accession>A0A7G5C477</accession>
<proteinExistence type="predicted"/>
<name>A0A7G5C477_9BACL</name>
<reference evidence="1 2" key="1">
    <citation type="submission" date="2019-07" db="EMBL/GenBank/DDBJ databases">
        <authorList>
            <person name="Kim J.K."/>
            <person name="Cheong H.-M."/>
            <person name="Choi Y."/>
            <person name="Hwang K.J."/>
            <person name="Lee S."/>
            <person name="Choi C."/>
        </authorList>
    </citation>
    <scope>NUCLEOTIDE SEQUENCE [LARGE SCALE GENOMIC DNA]</scope>
    <source>
        <strain evidence="1 2">KS 22</strain>
    </source>
</reference>
<dbReference type="Proteomes" id="UP000515679">
    <property type="component" value="Chromosome"/>
</dbReference>
<organism evidence="1 2">
    <name type="scientific">Cohnella cholangitidis</name>
    <dbReference type="NCBI Taxonomy" id="2598458"/>
    <lineage>
        <taxon>Bacteria</taxon>
        <taxon>Bacillati</taxon>
        <taxon>Bacillota</taxon>
        <taxon>Bacilli</taxon>
        <taxon>Bacillales</taxon>
        <taxon>Paenibacillaceae</taxon>
        <taxon>Cohnella</taxon>
    </lineage>
</organism>